<dbReference type="PANTHER" id="PTHR24096">
    <property type="entry name" value="LONG-CHAIN-FATTY-ACID--COA LIGASE"/>
    <property type="match status" value="1"/>
</dbReference>
<evidence type="ECO:0000259" key="2">
    <source>
        <dbReference type="Pfam" id="PF00501"/>
    </source>
</evidence>
<dbReference type="Pfam" id="PF13193">
    <property type="entry name" value="AMP-binding_C"/>
    <property type="match status" value="1"/>
</dbReference>
<sequence>MPYLAVEHYPIPTTDLLTWMFDAKVPYEADKALYIDARDPSRSISCRLARQIVRRLAAGFRKAGVRKGDCVCLVAFNDVYYPMAFLGIIAAGAIFAGLNPSYTVPEMVHAVKTADITHFLAEPEFLPKVTRAAAQCSIPSSHIFAFDTLGQSIPPKLDIKSWKVLQVPGEEADWERFDDRTLSEKTIAARLFSSGTTGLPKALNVSMWNLVAQHTLVMEASPRPYEVRRLISNPMFHASQVPRVHTSVIRSGHVSYIMRRFEMKPWLRNISRFNITEVNIVPMMVITLLASRLLSSEEYSLKSLRYAWAGSAPLDKDTQARFKKHLRPDTPFNQAWGMSETTCIATWFNYPEQDLTGSVGRLLANCDAKIVDDFGNDISGDKDKTGADVRGELCVRGPIIVPGYHRNPDANHRDWDSDGYFHTGDIAFCDSNTKKWYIVGRKKELIKVRGFQVAPTELESVLRLHPKIADCAVFGVQRSTQESELPAACIVLQDRCQMAEDEVHEYTRARLAGYKQLRGGVRFISALPRNANGKVMKNDLKKMLMSVPGTESKL</sequence>
<dbReference type="GO" id="GO:0016405">
    <property type="term" value="F:CoA-ligase activity"/>
    <property type="evidence" value="ECO:0007669"/>
    <property type="project" value="TreeGrafter"/>
</dbReference>
<protein>
    <recommendedName>
        <fullName evidence="6">AMP-dependent synthetase/ligase domain-containing protein</fullName>
    </recommendedName>
</protein>
<dbReference type="GO" id="GO:0019748">
    <property type="term" value="P:secondary metabolic process"/>
    <property type="evidence" value="ECO:0007669"/>
    <property type="project" value="TreeGrafter"/>
</dbReference>
<dbReference type="EMBL" id="KN847332">
    <property type="protein sequence ID" value="KIW48870.1"/>
    <property type="molecule type" value="Genomic_DNA"/>
</dbReference>
<dbReference type="Gene3D" id="3.40.50.12780">
    <property type="entry name" value="N-terminal domain of ligase-like"/>
    <property type="match status" value="1"/>
</dbReference>
<feature type="domain" description="AMP-binding enzyme C-terminal" evidence="3">
    <location>
        <begin position="457"/>
        <end position="534"/>
    </location>
</feature>
<dbReference type="InterPro" id="IPR042099">
    <property type="entry name" value="ANL_N_sf"/>
</dbReference>
<dbReference type="RefSeq" id="XP_016269086.1">
    <property type="nucleotide sequence ID" value="XM_016402033.1"/>
</dbReference>
<dbReference type="PANTHER" id="PTHR24096:SF265">
    <property type="entry name" value="ENZYME, PUTATIVE (AFU_ORTHOLOGUE AFUA_5G14270)-RELATED"/>
    <property type="match status" value="1"/>
</dbReference>
<organism evidence="4 5">
    <name type="scientific">Exophiala oligosperma</name>
    <dbReference type="NCBI Taxonomy" id="215243"/>
    <lineage>
        <taxon>Eukaryota</taxon>
        <taxon>Fungi</taxon>
        <taxon>Dikarya</taxon>
        <taxon>Ascomycota</taxon>
        <taxon>Pezizomycotina</taxon>
        <taxon>Eurotiomycetes</taxon>
        <taxon>Chaetothyriomycetidae</taxon>
        <taxon>Chaetothyriales</taxon>
        <taxon>Herpotrichiellaceae</taxon>
        <taxon>Exophiala</taxon>
    </lineage>
</organism>
<evidence type="ECO:0000313" key="5">
    <source>
        <dbReference type="Proteomes" id="UP000053342"/>
    </source>
</evidence>
<dbReference type="Gene3D" id="3.30.300.30">
    <property type="match status" value="1"/>
</dbReference>
<keyword evidence="5" id="KW-1185">Reference proteome</keyword>
<evidence type="ECO:0000259" key="3">
    <source>
        <dbReference type="Pfam" id="PF13193"/>
    </source>
</evidence>
<dbReference type="Pfam" id="PF00501">
    <property type="entry name" value="AMP-binding"/>
    <property type="match status" value="1"/>
</dbReference>
<dbReference type="GeneID" id="27353504"/>
<dbReference type="OrthoDB" id="6509636at2759"/>
<proteinExistence type="inferred from homology"/>
<dbReference type="STRING" id="215243.A0A0D2E253"/>
<comment type="similarity">
    <text evidence="1">Belongs to the ATP-dependent AMP-binding enzyme family.</text>
</comment>
<evidence type="ECO:0000313" key="4">
    <source>
        <dbReference type="EMBL" id="KIW48870.1"/>
    </source>
</evidence>
<dbReference type="InterPro" id="IPR045851">
    <property type="entry name" value="AMP-bd_C_sf"/>
</dbReference>
<dbReference type="HOGENOM" id="CLU_000022_59_2_1"/>
<name>A0A0D2E253_9EURO</name>
<dbReference type="InterPro" id="IPR000873">
    <property type="entry name" value="AMP-dep_synth/lig_dom"/>
</dbReference>
<dbReference type="InterPro" id="IPR025110">
    <property type="entry name" value="AMP-bd_C"/>
</dbReference>
<dbReference type="AlphaFoldDB" id="A0A0D2E253"/>
<evidence type="ECO:0000256" key="1">
    <source>
        <dbReference type="ARBA" id="ARBA00006432"/>
    </source>
</evidence>
<accession>A0A0D2E253</accession>
<feature type="domain" description="AMP-dependent synthetase/ligase" evidence="2">
    <location>
        <begin position="28"/>
        <end position="405"/>
    </location>
</feature>
<dbReference type="Proteomes" id="UP000053342">
    <property type="component" value="Unassembled WGS sequence"/>
</dbReference>
<dbReference type="VEuPathDB" id="FungiDB:PV06_01430"/>
<reference evidence="4 5" key="1">
    <citation type="submission" date="2015-01" db="EMBL/GenBank/DDBJ databases">
        <title>The Genome Sequence of Exophiala oligosperma CBS72588.</title>
        <authorList>
            <consortium name="The Broad Institute Genomics Platform"/>
            <person name="Cuomo C."/>
            <person name="de Hoog S."/>
            <person name="Gorbushina A."/>
            <person name="Stielow B."/>
            <person name="Teixiera M."/>
            <person name="Abouelleil A."/>
            <person name="Chapman S.B."/>
            <person name="Priest M."/>
            <person name="Young S.K."/>
            <person name="Wortman J."/>
            <person name="Nusbaum C."/>
            <person name="Birren B."/>
        </authorList>
    </citation>
    <scope>NUCLEOTIDE SEQUENCE [LARGE SCALE GENOMIC DNA]</scope>
    <source>
        <strain evidence="4 5">CBS 72588</strain>
    </source>
</reference>
<dbReference type="CDD" id="cd05911">
    <property type="entry name" value="Firefly_Luc_like"/>
    <property type="match status" value="1"/>
</dbReference>
<dbReference type="SUPFAM" id="SSF56801">
    <property type="entry name" value="Acetyl-CoA synthetase-like"/>
    <property type="match status" value="1"/>
</dbReference>
<evidence type="ECO:0008006" key="6">
    <source>
        <dbReference type="Google" id="ProtNLM"/>
    </source>
</evidence>
<gene>
    <name evidence="4" type="ORF">PV06_01430</name>
</gene>
<dbReference type="FunFam" id="3.30.300.30:FF:000007">
    <property type="entry name" value="4-coumarate--CoA ligase 2"/>
    <property type="match status" value="1"/>
</dbReference>